<keyword evidence="2" id="KW-0328">Glycosyltransferase</keyword>
<evidence type="ECO:0000256" key="1">
    <source>
        <dbReference type="ARBA" id="ARBA00004922"/>
    </source>
</evidence>
<dbReference type="OMA" id="FRITVCA"/>
<proteinExistence type="predicted"/>
<dbReference type="GeneID" id="20657333"/>
<sequence>MLGVFLDELGAFNESLRFFSYAANLCEGDRTTLELRQSLAVPIIYASQAEATSALRPEAAAYLQYTITPPTMFIGYQGINVLPIQRAINQLRSSLYPSLSSSFDRLASDDGTQKPRSIGFISTWFRVHSVGKLLLGIVQNLDRNKFHVTIYRCVHFLSDSDDVTEKFKRAADEYVELPDSQDAAVTILRQAKLDVAIFPELGMDEWTVLLSHHRVAPIQCVFWGHPITTGNPNIDYFISSEHFVSDHFEDTAGDLKLSDYRRSSFSEKIVLFRGLSTIFTEPKPLTAESKDITRSRLFLPANRRLYVCPQTLMKFHPAFDEALAGILEQDGKATIVLLASGTQIVWMEQLRRRFRQRFGRNHRRVLFLPTLPFAEFQALVTLADVLLDPFPFGGGVTTLDALHLGM</sequence>
<dbReference type="Gene3D" id="3.40.50.11380">
    <property type="match status" value="1"/>
</dbReference>
<keyword evidence="5" id="KW-1185">Reference proteome</keyword>
<reference evidence="4 5" key="1">
    <citation type="journal article" date="2006" name="Science">
        <title>Phytophthora genome sequences uncover evolutionary origins and mechanisms of pathogenesis.</title>
        <authorList>
            <person name="Tyler B.M."/>
            <person name="Tripathy S."/>
            <person name="Zhang X."/>
            <person name="Dehal P."/>
            <person name="Jiang R.H."/>
            <person name="Aerts A."/>
            <person name="Arredondo F.D."/>
            <person name="Baxter L."/>
            <person name="Bensasson D."/>
            <person name="Beynon J.L."/>
            <person name="Chapman J."/>
            <person name="Damasceno C.M."/>
            <person name="Dorrance A.E."/>
            <person name="Dou D."/>
            <person name="Dickerman A.W."/>
            <person name="Dubchak I.L."/>
            <person name="Garbelotto M."/>
            <person name="Gijzen M."/>
            <person name="Gordon S.G."/>
            <person name="Govers F."/>
            <person name="Grunwald N.J."/>
            <person name="Huang W."/>
            <person name="Ivors K.L."/>
            <person name="Jones R.W."/>
            <person name="Kamoun S."/>
            <person name="Krampis K."/>
            <person name="Lamour K.H."/>
            <person name="Lee M.K."/>
            <person name="McDonald W.H."/>
            <person name="Medina M."/>
            <person name="Meijer H.J."/>
            <person name="Nordberg E.K."/>
            <person name="Maclean D.J."/>
            <person name="Ospina-Giraldo M.D."/>
            <person name="Morris P.F."/>
            <person name="Phuntumart V."/>
            <person name="Putnam N.H."/>
            <person name="Rash S."/>
            <person name="Rose J.K."/>
            <person name="Sakihama Y."/>
            <person name="Salamov A.A."/>
            <person name="Savidor A."/>
            <person name="Scheuring C.F."/>
            <person name="Smith B.M."/>
            <person name="Sobral B.W."/>
            <person name="Terry A."/>
            <person name="Torto-Alalibo T.A."/>
            <person name="Win J."/>
            <person name="Xu Z."/>
            <person name="Zhang H."/>
            <person name="Grigoriev I.V."/>
            <person name="Rokhsar D.S."/>
            <person name="Boore J.L."/>
        </authorList>
    </citation>
    <scope>NUCLEOTIDE SEQUENCE [LARGE SCALE GENOMIC DNA]</scope>
    <source>
        <strain evidence="4 5">P6497</strain>
    </source>
</reference>
<dbReference type="AlphaFoldDB" id="G4Z9U2"/>
<dbReference type="RefSeq" id="XP_009522512.1">
    <property type="nucleotide sequence ID" value="XM_009524217.1"/>
</dbReference>
<accession>G4Z9U2</accession>
<evidence type="ECO:0000256" key="2">
    <source>
        <dbReference type="ARBA" id="ARBA00022676"/>
    </source>
</evidence>
<evidence type="ECO:0000313" key="5">
    <source>
        <dbReference type="Proteomes" id="UP000002640"/>
    </source>
</evidence>
<dbReference type="GO" id="GO:0016757">
    <property type="term" value="F:glycosyltransferase activity"/>
    <property type="evidence" value="ECO:0007669"/>
    <property type="project" value="UniProtKB-KW"/>
</dbReference>
<dbReference type="InParanoid" id="G4Z9U2"/>
<dbReference type="Gene3D" id="3.40.50.2000">
    <property type="entry name" value="Glycogen Phosphorylase B"/>
    <property type="match status" value="1"/>
</dbReference>
<keyword evidence="3" id="KW-0808">Transferase</keyword>
<gene>
    <name evidence="4" type="ORF">PHYSODRAFT_496577</name>
</gene>
<evidence type="ECO:0000313" key="4">
    <source>
        <dbReference type="EMBL" id="EGZ19795.1"/>
    </source>
</evidence>
<name>G4Z9U2_PHYSP</name>
<protein>
    <recommendedName>
        <fullName evidence="6">O-GlcNAc transferase C-terminal domain-containing protein</fullName>
    </recommendedName>
</protein>
<dbReference type="InterPro" id="IPR051939">
    <property type="entry name" value="Glycosyltr_41/O-GlcNAc_trsf"/>
</dbReference>
<comment type="pathway">
    <text evidence="1">Protein modification; protein glycosylation.</text>
</comment>
<dbReference type="Proteomes" id="UP000002640">
    <property type="component" value="Unassembled WGS sequence"/>
</dbReference>
<dbReference type="SMR" id="G4Z9U2"/>
<dbReference type="KEGG" id="psoj:PHYSODRAFT_496577"/>
<organism evidence="4 5">
    <name type="scientific">Phytophthora sojae (strain P6497)</name>
    <name type="common">Soybean stem and root rot agent</name>
    <name type="synonym">Phytophthora megasperma f. sp. glycines</name>
    <dbReference type="NCBI Taxonomy" id="1094619"/>
    <lineage>
        <taxon>Eukaryota</taxon>
        <taxon>Sar</taxon>
        <taxon>Stramenopiles</taxon>
        <taxon>Oomycota</taxon>
        <taxon>Peronosporomycetes</taxon>
        <taxon>Peronosporales</taxon>
        <taxon>Peronosporaceae</taxon>
        <taxon>Phytophthora</taxon>
    </lineage>
</organism>
<dbReference type="STRING" id="1094619.G4Z9U2"/>
<dbReference type="EMBL" id="JH159153">
    <property type="protein sequence ID" value="EGZ19795.1"/>
    <property type="molecule type" value="Genomic_DNA"/>
</dbReference>
<evidence type="ECO:0000256" key="3">
    <source>
        <dbReference type="ARBA" id="ARBA00022679"/>
    </source>
</evidence>
<dbReference type="PANTHER" id="PTHR44835:SF1">
    <property type="entry name" value="PROTEIN O-GLCNAC TRANSFERASE"/>
    <property type="match status" value="1"/>
</dbReference>
<dbReference type="PANTHER" id="PTHR44835">
    <property type="entry name" value="UDP-N-ACETYLGLUCOSAMINE--PEPTIDE N-ACETYLGLUCOSAMINYLTRANSFERASE SPINDLY-RELATED"/>
    <property type="match status" value="1"/>
</dbReference>
<evidence type="ECO:0008006" key="6">
    <source>
        <dbReference type="Google" id="ProtNLM"/>
    </source>
</evidence>